<sequence>MLPNRFIIIAGLAKTAKDWKPKETCSWCNGSRVGVSGEKINISYDIDPAPEPPKKTILKKKVDSTCFNFDKIPKPPSIDSTNPSINLNNFGALFNPFLAMPNGMFPPWPLQQPFNNHSLPFDRMYSHLQQQQQHPRPQFDVEALQRMSEWQNQMFNMNMMQYFLRAPHLLQQFPSSSSTAQQQLFHLHNQQQQQHLQQSQIRPFILKDPPKKANKAVKSAKIQNSCENDEIPLDLSVKKSSIGIKKDEDDRGAVASVDLNDNFRSSSPELNETGNKLTKRNYTQQALNEAVSEILSGRLGTRRASVVYGIPRSTLRNKIYKLESIDETNGEMKRKKAKKVEEILSETKAAPKLEKIKEETDTTSHLQKSQSMPTIESPSTLSFGTTSMLPQPLPLGSSLTPFTDLFKQYVDKQIENGNSKETSVSPQTENSSDEMEKQRPRQKRGQYRKYDKGALEKAVLSVRKGEMSVHRAGSFYGVPHSTLEYKVKERNLLRSKRRFNNGEKKSISESTEQQHILQKTLSSDNVDSSASSTSEKSEMALNLFS</sequence>
<evidence type="ECO:0000313" key="1">
    <source>
        <dbReference type="Proteomes" id="UP000887580"/>
    </source>
</evidence>
<evidence type="ECO:0000313" key="2">
    <source>
        <dbReference type="WBParaSite" id="PS1159_v2.g3548.t1"/>
    </source>
</evidence>
<organism evidence="1 2">
    <name type="scientific">Panagrolaimus sp. PS1159</name>
    <dbReference type="NCBI Taxonomy" id="55785"/>
    <lineage>
        <taxon>Eukaryota</taxon>
        <taxon>Metazoa</taxon>
        <taxon>Ecdysozoa</taxon>
        <taxon>Nematoda</taxon>
        <taxon>Chromadorea</taxon>
        <taxon>Rhabditida</taxon>
        <taxon>Tylenchina</taxon>
        <taxon>Panagrolaimomorpha</taxon>
        <taxon>Panagrolaimoidea</taxon>
        <taxon>Panagrolaimidae</taxon>
        <taxon>Panagrolaimus</taxon>
    </lineage>
</organism>
<name>A0AC35GCH8_9BILA</name>
<reference evidence="2" key="1">
    <citation type="submission" date="2022-11" db="UniProtKB">
        <authorList>
            <consortium name="WormBaseParasite"/>
        </authorList>
    </citation>
    <scope>IDENTIFICATION</scope>
</reference>
<dbReference type="WBParaSite" id="PS1159_v2.g3548.t1">
    <property type="protein sequence ID" value="PS1159_v2.g3548.t1"/>
    <property type="gene ID" value="PS1159_v2.g3548"/>
</dbReference>
<protein>
    <submittedName>
        <fullName evidence="2">HTH psq-type domain-containing protein</fullName>
    </submittedName>
</protein>
<dbReference type="Proteomes" id="UP000887580">
    <property type="component" value="Unplaced"/>
</dbReference>
<accession>A0AC35GCH8</accession>
<proteinExistence type="predicted"/>